<name>C7R8I4_KANKD</name>
<feature type="DNA-binding region" description="OmpR/PhoB-type" evidence="2">
    <location>
        <begin position="6"/>
        <end position="105"/>
    </location>
</feature>
<dbReference type="InParanoid" id="C7R8I4"/>
<dbReference type="Gene3D" id="1.10.10.10">
    <property type="entry name" value="Winged helix-like DNA-binding domain superfamily/Winged helix DNA-binding domain"/>
    <property type="match status" value="1"/>
</dbReference>
<proteinExistence type="predicted"/>
<evidence type="ECO:0000259" key="4">
    <source>
        <dbReference type="PROSITE" id="PS51755"/>
    </source>
</evidence>
<reference evidence="5 6" key="1">
    <citation type="journal article" date="2009" name="Stand. Genomic Sci.">
        <title>Complete genome sequence of Kangiella koreensis type strain (SW-125).</title>
        <authorList>
            <person name="Han C."/>
            <person name="Sikorski J."/>
            <person name="Lapidus A."/>
            <person name="Nolan M."/>
            <person name="Glavina Del Rio T."/>
            <person name="Tice H."/>
            <person name="Cheng J.F."/>
            <person name="Lucas S."/>
            <person name="Chen F."/>
            <person name="Copeland A."/>
            <person name="Ivanova N."/>
            <person name="Mavromatis K."/>
            <person name="Ovchinnikova G."/>
            <person name="Pati A."/>
            <person name="Bruce D."/>
            <person name="Goodwin L."/>
            <person name="Pitluck S."/>
            <person name="Chen A."/>
            <person name="Palaniappan K."/>
            <person name="Land M."/>
            <person name="Hauser L."/>
            <person name="Chang Y.J."/>
            <person name="Jeffries C.D."/>
            <person name="Chain P."/>
            <person name="Saunders E."/>
            <person name="Brettin T."/>
            <person name="Goker M."/>
            <person name="Tindall B.J."/>
            <person name="Bristow J."/>
            <person name="Eisen J.A."/>
            <person name="Markowitz V."/>
            <person name="Hugenholtz P."/>
            <person name="Kyrpides N.C."/>
            <person name="Klenk H.P."/>
            <person name="Detter J.C."/>
        </authorList>
    </citation>
    <scope>NUCLEOTIDE SEQUENCE [LARGE SCALE GENOMIC DNA]</scope>
    <source>
        <strain evidence="6">DSM 16069 / KCTC 12182 / SW-125</strain>
    </source>
</reference>
<dbReference type="RefSeq" id="WP_015781354.1">
    <property type="nucleotide sequence ID" value="NC_013166.1"/>
</dbReference>
<evidence type="ECO:0000256" key="2">
    <source>
        <dbReference type="PROSITE-ProRule" id="PRU01091"/>
    </source>
</evidence>
<keyword evidence="3" id="KW-0472">Membrane</keyword>
<dbReference type="GO" id="GO:0006355">
    <property type="term" value="P:regulation of DNA-templated transcription"/>
    <property type="evidence" value="ECO:0007669"/>
    <property type="project" value="InterPro"/>
</dbReference>
<dbReference type="InterPro" id="IPR016032">
    <property type="entry name" value="Sig_transdc_resp-reg_C-effctor"/>
</dbReference>
<sequence>MQQHLSGGFQLVDWQVDPALNQLSIDEKIFELEPKVMQVLVCLNEHAGELVTKDTLFEEVWHGVSISDDAIYCSISKLRKTFRQVAEHRSPELKTIARQGYMLYNNPSYKVLNSASLISHGRRHDDCLKSHGVSMGLEQNGYSNIGIGKKNSIGAEKKVKRPVQSSELKLLNIELFVNENKKKNQITTHRSLNQKLKVLLLILVIAILMQVMIILFV</sequence>
<feature type="domain" description="OmpR/PhoB-type" evidence="4">
    <location>
        <begin position="6"/>
        <end position="105"/>
    </location>
</feature>
<dbReference type="CDD" id="cd00383">
    <property type="entry name" value="trans_reg_C"/>
    <property type="match status" value="1"/>
</dbReference>
<keyword evidence="3" id="KW-0812">Transmembrane</keyword>
<dbReference type="Proteomes" id="UP000001231">
    <property type="component" value="Chromosome"/>
</dbReference>
<organism evidence="5 6">
    <name type="scientific">Kangiella koreensis (strain DSM 16069 / JCM 12317 / KCTC 12182 / SW-125)</name>
    <dbReference type="NCBI Taxonomy" id="523791"/>
    <lineage>
        <taxon>Bacteria</taxon>
        <taxon>Pseudomonadati</taxon>
        <taxon>Pseudomonadota</taxon>
        <taxon>Gammaproteobacteria</taxon>
        <taxon>Kangiellales</taxon>
        <taxon>Kangiellaceae</taxon>
        <taxon>Kangiella</taxon>
    </lineage>
</organism>
<keyword evidence="1 2" id="KW-0238">DNA-binding</keyword>
<dbReference type="InterPro" id="IPR001867">
    <property type="entry name" value="OmpR/PhoB-type_DNA-bd"/>
</dbReference>
<dbReference type="EMBL" id="CP001707">
    <property type="protein sequence ID" value="ACV27749.1"/>
    <property type="molecule type" value="Genomic_DNA"/>
</dbReference>
<evidence type="ECO:0000256" key="3">
    <source>
        <dbReference type="SAM" id="Phobius"/>
    </source>
</evidence>
<evidence type="ECO:0000313" key="5">
    <source>
        <dbReference type="EMBL" id="ACV27749.1"/>
    </source>
</evidence>
<dbReference type="SUPFAM" id="SSF46894">
    <property type="entry name" value="C-terminal effector domain of the bipartite response regulators"/>
    <property type="match status" value="1"/>
</dbReference>
<dbReference type="KEGG" id="kko:Kkor_2340"/>
<dbReference type="GO" id="GO:0000160">
    <property type="term" value="P:phosphorelay signal transduction system"/>
    <property type="evidence" value="ECO:0007669"/>
    <property type="project" value="InterPro"/>
</dbReference>
<dbReference type="AlphaFoldDB" id="C7R8I4"/>
<feature type="transmembrane region" description="Helical" evidence="3">
    <location>
        <begin position="198"/>
        <end position="216"/>
    </location>
</feature>
<protein>
    <submittedName>
        <fullName evidence="5">Transcriptional regulator, CadC</fullName>
    </submittedName>
</protein>
<gene>
    <name evidence="5" type="ordered locus">Kkor_2340</name>
</gene>
<accession>C7R8I4</accession>
<dbReference type="InterPro" id="IPR036388">
    <property type="entry name" value="WH-like_DNA-bd_sf"/>
</dbReference>
<dbReference type="HOGENOM" id="CLU_1270903_0_0_6"/>
<keyword evidence="6" id="KW-1185">Reference proteome</keyword>
<dbReference type="SMART" id="SM00862">
    <property type="entry name" value="Trans_reg_C"/>
    <property type="match status" value="1"/>
</dbReference>
<dbReference type="eggNOG" id="COG3710">
    <property type="taxonomic scope" value="Bacteria"/>
</dbReference>
<evidence type="ECO:0000256" key="1">
    <source>
        <dbReference type="ARBA" id="ARBA00023125"/>
    </source>
</evidence>
<evidence type="ECO:0000313" key="6">
    <source>
        <dbReference type="Proteomes" id="UP000001231"/>
    </source>
</evidence>
<dbReference type="GO" id="GO:0003677">
    <property type="term" value="F:DNA binding"/>
    <property type="evidence" value="ECO:0007669"/>
    <property type="project" value="UniProtKB-UniRule"/>
</dbReference>
<dbReference type="PROSITE" id="PS51755">
    <property type="entry name" value="OMPR_PHOB"/>
    <property type="match status" value="1"/>
</dbReference>
<keyword evidence="3" id="KW-1133">Transmembrane helix</keyword>
<dbReference type="Pfam" id="PF00486">
    <property type="entry name" value="Trans_reg_C"/>
    <property type="match status" value="1"/>
</dbReference>